<protein>
    <submittedName>
        <fullName evidence="1">Uncharacterized protein</fullName>
    </submittedName>
</protein>
<dbReference type="EMBL" id="LSRX01001559">
    <property type="protein sequence ID" value="OLP78813.1"/>
    <property type="molecule type" value="Genomic_DNA"/>
</dbReference>
<dbReference type="Proteomes" id="UP000186817">
    <property type="component" value="Unassembled WGS sequence"/>
</dbReference>
<comment type="caution">
    <text evidence="1">The sequence shown here is derived from an EMBL/GenBank/DDBJ whole genome shotgun (WGS) entry which is preliminary data.</text>
</comment>
<evidence type="ECO:0000313" key="1">
    <source>
        <dbReference type="EMBL" id="OLP78813.1"/>
    </source>
</evidence>
<accession>A0A1Q9C795</accession>
<reference evidence="1 2" key="1">
    <citation type="submission" date="2016-02" db="EMBL/GenBank/DDBJ databases">
        <title>Genome analysis of coral dinoflagellate symbionts highlights evolutionary adaptations to a symbiotic lifestyle.</title>
        <authorList>
            <person name="Aranda M."/>
            <person name="Li Y."/>
            <person name="Liew Y.J."/>
            <person name="Baumgarten S."/>
            <person name="Simakov O."/>
            <person name="Wilson M."/>
            <person name="Piel J."/>
            <person name="Ashoor H."/>
            <person name="Bougouffa S."/>
            <person name="Bajic V.B."/>
            <person name="Ryu T."/>
            <person name="Ravasi T."/>
            <person name="Bayer T."/>
            <person name="Micklem G."/>
            <person name="Kim H."/>
            <person name="Bhak J."/>
            <person name="Lajeunesse T.C."/>
            <person name="Voolstra C.R."/>
        </authorList>
    </citation>
    <scope>NUCLEOTIDE SEQUENCE [LARGE SCALE GENOMIC DNA]</scope>
    <source>
        <strain evidence="1 2">CCMP2467</strain>
    </source>
</reference>
<sequence length="166" mass="17722">MADGPGAKVFLALAVPSFRQAGATLRLAWDCGPGGHEGKTSGPIAWILFQAVSNNWDDLWYSRRGSRGASLTAIAGEHFGFHSAQEYLEGEEEVETGMPARLTAAESSIGERPAGEKPLAAKAKAAARVPGDVYLLSRQLQKVTSYDGLDSHIGAILEFFAICCRK</sequence>
<gene>
    <name evidence="1" type="ORF">AK812_SmicGene40974</name>
</gene>
<dbReference type="OrthoDB" id="431998at2759"/>
<organism evidence="1 2">
    <name type="scientific">Symbiodinium microadriaticum</name>
    <name type="common">Dinoflagellate</name>
    <name type="synonym">Zooxanthella microadriatica</name>
    <dbReference type="NCBI Taxonomy" id="2951"/>
    <lineage>
        <taxon>Eukaryota</taxon>
        <taxon>Sar</taxon>
        <taxon>Alveolata</taxon>
        <taxon>Dinophyceae</taxon>
        <taxon>Suessiales</taxon>
        <taxon>Symbiodiniaceae</taxon>
        <taxon>Symbiodinium</taxon>
    </lineage>
</organism>
<evidence type="ECO:0000313" key="2">
    <source>
        <dbReference type="Proteomes" id="UP000186817"/>
    </source>
</evidence>
<dbReference type="AlphaFoldDB" id="A0A1Q9C795"/>
<keyword evidence="2" id="KW-1185">Reference proteome</keyword>
<name>A0A1Q9C795_SYMMI</name>
<proteinExistence type="predicted"/>